<keyword evidence="6 9" id="KW-1133">Transmembrane helix</keyword>
<feature type="transmembrane region" description="Helical" evidence="9">
    <location>
        <begin position="95"/>
        <end position="113"/>
    </location>
</feature>
<dbReference type="Pfam" id="PF01595">
    <property type="entry name" value="CNNM"/>
    <property type="match status" value="1"/>
</dbReference>
<dbReference type="InterPro" id="IPR036318">
    <property type="entry name" value="FAD-bd_PCMH-like_sf"/>
</dbReference>
<feature type="domain" description="CNNM transmembrane" evidence="11">
    <location>
        <begin position="6"/>
        <end position="193"/>
    </location>
</feature>
<keyword evidence="7" id="KW-0129">CBS domain</keyword>
<dbReference type="SUPFAM" id="SSF54631">
    <property type="entry name" value="CBS-domain pair"/>
    <property type="match status" value="1"/>
</dbReference>
<accession>A0A6J6YSP3</accession>
<feature type="transmembrane region" description="Helical" evidence="9">
    <location>
        <begin position="66"/>
        <end position="89"/>
    </location>
</feature>
<gene>
    <name evidence="12" type="ORF">UFOPK2992_01655</name>
</gene>
<organism evidence="12">
    <name type="scientific">freshwater metagenome</name>
    <dbReference type="NCBI Taxonomy" id="449393"/>
    <lineage>
        <taxon>unclassified sequences</taxon>
        <taxon>metagenomes</taxon>
        <taxon>ecological metagenomes</taxon>
    </lineage>
</organism>
<dbReference type="InterPro" id="IPR005170">
    <property type="entry name" value="Transptr-assoc_dom"/>
</dbReference>
<proteinExistence type="inferred from homology"/>
<dbReference type="PROSITE" id="PS51371">
    <property type="entry name" value="CBS"/>
    <property type="match status" value="2"/>
</dbReference>
<dbReference type="SMART" id="SM01091">
    <property type="entry name" value="CorC_HlyC"/>
    <property type="match status" value="1"/>
</dbReference>
<dbReference type="CDD" id="cd04590">
    <property type="entry name" value="CBS_pair_CorC_HlyC_assoc"/>
    <property type="match status" value="1"/>
</dbReference>
<evidence type="ECO:0000256" key="7">
    <source>
        <dbReference type="ARBA" id="ARBA00023122"/>
    </source>
</evidence>
<dbReference type="PROSITE" id="PS51846">
    <property type="entry name" value="CNNM"/>
    <property type="match status" value="1"/>
</dbReference>
<evidence type="ECO:0000256" key="8">
    <source>
        <dbReference type="ARBA" id="ARBA00023136"/>
    </source>
</evidence>
<dbReference type="InterPro" id="IPR044751">
    <property type="entry name" value="Ion_transp-like_CBS"/>
</dbReference>
<dbReference type="Gene3D" id="3.10.580.10">
    <property type="entry name" value="CBS-domain"/>
    <property type="match status" value="1"/>
</dbReference>
<evidence type="ECO:0000256" key="4">
    <source>
        <dbReference type="ARBA" id="ARBA00022692"/>
    </source>
</evidence>
<name>A0A6J6YSP3_9ZZZZ</name>
<evidence type="ECO:0000256" key="1">
    <source>
        <dbReference type="ARBA" id="ARBA00004651"/>
    </source>
</evidence>
<keyword evidence="4 9" id="KW-0812">Transmembrane</keyword>
<dbReference type="Pfam" id="PF03471">
    <property type="entry name" value="CorC_HlyC"/>
    <property type="match status" value="1"/>
</dbReference>
<dbReference type="SUPFAM" id="SSF56176">
    <property type="entry name" value="FAD-binding/transporter-associated domain-like"/>
    <property type="match status" value="1"/>
</dbReference>
<dbReference type="PANTHER" id="PTHR22777:SF32">
    <property type="entry name" value="UPF0053 INNER MEMBRANE PROTEIN YFJD"/>
    <property type="match status" value="1"/>
</dbReference>
<evidence type="ECO:0000256" key="9">
    <source>
        <dbReference type="SAM" id="Phobius"/>
    </source>
</evidence>
<evidence type="ECO:0000256" key="6">
    <source>
        <dbReference type="ARBA" id="ARBA00022989"/>
    </source>
</evidence>
<dbReference type="GO" id="GO:0050660">
    <property type="term" value="F:flavin adenine dinucleotide binding"/>
    <property type="evidence" value="ECO:0007669"/>
    <property type="project" value="InterPro"/>
</dbReference>
<dbReference type="GO" id="GO:0005886">
    <property type="term" value="C:plasma membrane"/>
    <property type="evidence" value="ECO:0007669"/>
    <property type="project" value="UniProtKB-SubCell"/>
</dbReference>
<feature type="transmembrane region" description="Helical" evidence="9">
    <location>
        <begin position="12"/>
        <end position="34"/>
    </location>
</feature>
<keyword evidence="8 9" id="KW-0472">Membrane</keyword>
<dbReference type="FunFam" id="3.10.580.10:FF:000002">
    <property type="entry name" value="Magnesium/cobalt efflux protein CorC"/>
    <property type="match status" value="1"/>
</dbReference>
<dbReference type="Pfam" id="PF00571">
    <property type="entry name" value="CBS"/>
    <property type="match status" value="2"/>
</dbReference>
<evidence type="ECO:0000256" key="2">
    <source>
        <dbReference type="ARBA" id="ARBA00006337"/>
    </source>
</evidence>
<evidence type="ECO:0000259" key="10">
    <source>
        <dbReference type="PROSITE" id="PS51371"/>
    </source>
</evidence>
<comment type="similarity">
    <text evidence="2">Belongs to the UPF0053 family.</text>
</comment>
<reference evidence="12" key="1">
    <citation type="submission" date="2020-05" db="EMBL/GenBank/DDBJ databases">
        <authorList>
            <person name="Chiriac C."/>
            <person name="Salcher M."/>
            <person name="Ghai R."/>
            <person name="Kavagutti S V."/>
        </authorList>
    </citation>
    <scope>NUCLEOTIDE SEQUENCE</scope>
</reference>
<feature type="domain" description="CBS" evidence="10">
    <location>
        <begin position="212"/>
        <end position="273"/>
    </location>
</feature>
<sequence length="435" mass="47624">MIANEFSTTDVWRLVAIGVLLVMLAFCSAAEMGLSRMTKPKAASLVDKGHRSAKVLVKLVSEPERWINPLLLTVFTCTIVQSTLTAIVFDHLFGTWGLVVGVVINVLVFFVFAEAVPKTYAVLYPERAALATARPAAALVAFPPLRWISKGLIWLTNVIVRGKGLEKGPFVSEQELLGIVQTAAHEGIVEPEEHMLIESVIEFGDTVAREIMVPRPDMVVVDFDATVTEALDVAIAKGVSRLPVLSEGDEDDVIGLAYTKDLMRLEREGKGASPVREIVRLAIVVPENKPVSRLMREMQAQKFHLAFVADEYGAIAGLITLEDCLEELVGEIVDEHDTEDVEVERLSNGDYLVDGGMSVDDLNDLLELNLPDDDWDTIGGFLFGTLEHVPAVGESVDFAGWRFSAFEVEGRRVRRVAVSVLTHDSPEQFGGLASD</sequence>
<dbReference type="EMBL" id="CAFAAI010000327">
    <property type="protein sequence ID" value="CAB4812189.1"/>
    <property type="molecule type" value="Genomic_DNA"/>
</dbReference>
<dbReference type="InterPro" id="IPR016169">
    <property type="entry name" value="FAD-bd_PCMH_sub2"/>
</dbReference>
<keyword evidence="5" id="KW-0677">Repeat</keyword>
<dbReference type="InterPro" id="IPR046342">
    <property type="entry name" value="CBS_dom_sf"/>
</dbReference>
<feature type="domain" description="CBS" evidence="10">
    <location>
        <begin position="278"/>
        <end position="335"/>
    </location>
</feature>
<dbReference type="InterPro" id="IPR002550">
    <property type="entry name" value="CNNM"/>
</dbReference>
<comment type="subcellular location">
    <subcellularLocation>
        <location evidence="1">Cell membrane</location>
        <topology evidence="1">Multi-pass membrane protein</topology>
    </subcellularLocation>
</comment>
<dbReference type="Gene3D" id="3.30.465.10">
    <property type="match status" value="1"/>
</dbReference>
<evidence type="ECO:0000259" key="11">
    <source>
        <dbReference type="PROSITE" id="PS51846"/>
    </source>
</evidence>
<keyword evidence="3" id="KW-1003">Cell membrane</keyword>
<dbReference type="PANTHER" id="PTHR22777">
    <property type="entry name" value="HEMOLYSIN-RELATED"/>
    <property type="match status" value="1"/>
</dbReference>
<dbReference type="InterPro" id="IPR000644">
    <property type="entry name" value="CBS_dom"/>
</dbReference>
<dbReference type="AlphaFoldDB" id="A0A6J6YSP3"/>
<evidence type="ECO:0000256" key="3">
    <source>
        <dbReference type="ARBA" id="ARBA00022475"/>
    </source>
</evidence>
<evidence type="ECO:0000313" key="12">
    <source>
        <dbReference type="EMBL" id="CAB4812189.1"/>
    </source>
</evidence>
<protein>
    <submittedName>
        <fullName evidence="12">Unannotated protein</fullName>
    </submittedName>
</protein>
<dbReference type="SMART" id="SM00116">
    <property type="entry name" value="CBS"/>
    <property type="match status" value="2"/>
</dbReference>
<evidence type="ECO:0000256" key="5">
    <source>
        <dbReference type="ARBA" id="ARBA00022737"/>
    </source>
</evidence>